<dbReference type="Pfam" id="PF08567">
    <property type="entry name" value="PH_TFIIH"/>
    <property type="match status" value="1"/>
</dbReference>
<evidence type="ECO:0000256" key="5">
    <source>
        <dbReference type="ARBA" id="ARBA00023163"/>
    </source>
</evidence>
<feature type="domain" description="BSD" evidence="7">
    <location>
        <begin position="115"/>
        <end position="169"/>
    </location>
</feature>
<dbReference type="Gene3D" id="6.10.140.1200">
    <property type="match status" value="1"/>
</dbReference>
<feature type="domain" description="BSD" evidence="7">
    <location>
        <begin position="193"/>
        <end position="245"/>
    </location>
</feature>
<dbReference type="Gene3D" id="1.10.3970.10">
    <property type="entry name" value="BSD domain"/>
    <property type="match status" value="1"/>
</dbReference>
<dbReference type="SUPFAM" id="SSF140383">
    <property type="entry name" value="BSD domain-like"/>
    <property type="match status" value="2"/>
</dbReference>
<dbReference type="AlphaFoldDB" id="A0ABD3D6D9"/>
<keyword evidence="6" id="KW-0539">Nucleus</keyword>
<dbReference type="PROSITE" id="PS50858">
    <property type="entry name" value="BSD"/>
    <property type="match status" value="2"/>
</dbReference>
<dbReference type="InterPro" id="IPR005607">
    <property type="entry name" value="BSD_dom"/>
</dbReference>
<dbReference type="GO" id="GO:0005634">
    <property type="term" value="C:nucleus"/>
    <property type="evidence" value="ECO:0007669"/>
    <property type="project" value="UniProtKB-SubCell"/>
</dbReference>
<comment type="caution">
    <text evidence="8">The sequence shown here is derived from an EMBL/GenBank/DDBJ whole genome shotgun (WGS) entry which is preliminary data.</text>
</comment>
<name>A0ABD3D6D9_9LAMI</name>
<accession>A0ABD3D6D9</accession>
<evidence type="ECO:0000256" key="3">
    <source>
        <dbReference type="ARBA" id="ARBA00022737"/>
    </source>
</evidence>
<dbReference type="PANTHER" id="PTHR12856">
    <property type="entry name" value="TRANSCRIPTION INITIATION FACTOR IIH-RELATED"/>
    <property type="match status" value="1"/>
</dbReference>
<evidence type="ECO:0000313" key="8">
    <source>
        <dbReference type="EMBL" id="KAL3637557.1"/>
    </source>
</evidence>
<comment type="subcellular location">
    <subcellularLocation>
        <location evidence="1">Nucleus</location>
    </subcellularLocation>
</comment>
<evidence type="ECO:0000256" key="4">
    <source>
        <dbReference type="ARBA" id="ARBA00023015"/>
    </source>
</evidence>
<proteinExistence type="inferred from homology"/>
<gene>
    <name evidence="8" type="ORF">CASFOL_018725</name>
</gene>
<evidence type="ECO:0000313" key="9">
    <source>
        <dbReference type="Proteomes" id="UP001632038"/>
    </source>
</evidence>
<dbReference type="EMBL" id="JAVIJP010000025">
    <property type="protein sequence ID" value="KAL3637557.1"/>
    <property type="molecule type" value="Genomic_DNA"/>
</dbReference>
<evidence type="ECO:0000256" key="2">
    <source>
        <dbReference type="ARBA" id="ARBA00009448"/>
    </source>
</evidence>
<dbReference type="Proteomes" id="UP001632038">
    <property type="component" value="Unassembled WGS sequence"/>
</dbReference>
<keyword evidence="4" id="KW-0805">Transcription regulation</keyword>
<keyword evidence="3" id="KW-0677">Repeat</keyword>
<dbReference type="InterPro" id="IPR027079">
    <property type="entry name" value="Tfb1/GTF2H1"/>
</dbReference>
<dbReference type="SMART" id="SM00751">
    <property type="entry name" value="BSD"/>
    <property type="match status" value="2"/>
</dbReference>
<reference evidence="9" key="1">
    <citation type="journal article" date="2024" name="IScience">
        <title>Strigolactones Initiate the Formation of Haustorium-like Structures in Castilleja.</title>
        <authorList>
            <person name="Buerger M."/>
            <person name="Peterson D."/>
            <person name="Chory J."/>
        </authorList>
    </citation>
    <scope>NUCLEOTIDE SEQUENCE [LARGE SCALE GENOMIC DNA]</scope>
</reference>
<dbReference type="SUPFAM" id="SSF50729">
    <property type="entry name" value="PH domain-like"/>
    <property type="match status" value="1"/>
</dbReference>
<comment type="similarity">
    <text evidence="2">Belongs to the TFB1 family.</text>
</comment>
<dbReference type="InterPro" id="IPR013876">
    <property type="entry name" value="TFIIH_BTF_p62_N"/>
</dbReference>
<sequence>MADKQVIKRAKYKPSPKGHGVAGVLKLSLERFVFMPNDPNSLAKLNVEFKMIKGHKFTKEGSKQALLNLSQDQGVNYIFEFDSFPERDACREFVANAIAFHTEAGKAKPENSVAPLNNEQLSLAETERRIRLLQENSELQKLHKEFVFGGILTDAEFWATRKKLLGQNDSRTPKQRLALKNEMWSVKPLSDGQSNRVTFNLTPEIIHQIFAEKPAVRQAYLTFVPIKMTEKEFWTKYSRAEYLHSTRNVVAAAAEAAEDEDLAVFLKRDDMLASEARRKIRRVDPSVDMEADKGDDYLHLPDHGLVHEEVKDDLDSQYEPFKKSFSQDLNQHAAVVLQGRIVDVELGDTRSVAEALTRAKQAELSNEISNRNIEKELSDRIARMAAIDDLQGPQDPAVASLSIKDPRDYFDSQQANAVKTLGDVGSGAKPLNSIVSSREAYGSLRNLISNIRDMGLSEPVLSQEVALKVLSGLTQNISSSKFHLGNSPHESVLDILPKATKDDLLHHWSSVQELLKHFWSSYPITTKYLNTKVTRLKDAMSQVYPKLQEIKESVQSDFRHQVSLLVHPMLQALDAAFAHYDADVQKRSANKSGARPNGFV</sequence>
<organism evidence="8 9">
    <name type="scientific">Castilleja foliolosa</name>
    <dbReference type="NCBI Taxonomy" id="1961234"/>
    <lineage>
        <taxon>Eukaryota</taxon>
        <taxon>Viridiplantae</taxon>
        <taxon>Streptophyta</taxon>
        <taxon>Embryophyta</taxon>
        <taxon>Tracheophyta</taxon>
        <taxon>Spermatophyta</taxon>
        <taxon>Magnoliopsida</taxon>
        <taxon>eudicotyledons</taxon>
        <taxon>Gunneridae</taxon>
        <taxon>Pentapetalae</taxon>
        <taxon>asterids</taxon>
        <taxon>lamiids</taxon>
        <taxon>Lamiales</taxon>
        <taxon>Orobanchaceae</taxon>
        <taxon>Pedicularideae</taxon>
        <taxon>Castillejinae</taxon>
        <taxon>Castilleja</taxon>
    </lineage>
</organism>
<evidence type="ECO:0000259" key="7">
    <source>
        <dbReference type="PROSITE" id="PS50858"/>
    </source>
</evidence>
<evidence type="ECO:0000256" key="6">
    <source>
        <dbReference type="ARBA" id="ARBA00023242"/>
    </source>
</evidence>
<protein>
    <recommendedName>
        <fullName evidence="7">BSD domain-containing protein</fullName>
    </recommendedName>
</protein>
<dbReference type="InterPro" id="IPR035925">
    <property type="entry name" value="BSD_dom_sf"/>
</dbReference>
<evidence type="ECO:0000256" key="1">
    <source>
        <dbReference type="ARBA" id="ARBA00004123"/>
    </source>
</evidence>
<dbReference type="Pfam" id="PF03909">
    <property type="entry name" value="BSD"/>
    <property type="match status" value="1"/>
</dbReference>
<keyword evidence="5" id="KW-0804">Transcription</keyword>
<keyword evidence="9" id="KW-1185">Reference proteome</keyword>